<comment type="subunit">
    <text evidence="6">Homodimer.</text>
</comment>
<dbReference type="Pfam" id="PF02776">
    <property type="entry name" value="TPP_enzyme_N"/>
    <property type="match status" value="1"/>
</dbReference>
<gene>
    <name evidence="6 9" type="primary">menD</name>
    <name evidence="9" type="ORF">H6B30_04340</name>
</gene>
<comment type="function">
    <text evidence="6">Catalyzes the thiamine diphosphate-dependent decarboxylation of 2-oxoglutarate and the subsequent addition of the resulting succinic semialdehyde-thiamine pyrophosphate anion to isochorismate to yield 2-succinyl-5-enolpyruvyl-6-hydroxy-3-cyclohexene-1-carboxylate (SEPHCHC).</text>
</comment>
<evidence type="ECO:0000259" key="7">
    <source>
        <dbReference type="Pfam" id="PF02775"/>
    </source>
</evidence>
<dbReference type="NCBIfam" id="TIGR00173">
    <property type="entry name" value="menD"/>
    <property type="match status" value="1"/>
</dbReference>
<dbReference type="InterPro" id="IPR011766">
    <property type="entry name" value="TPP_enzyme_TPP-bd"/>
</dbReference>
<keyword evidence="2 6" id="KW-0479">Metal-binding</keyword>
<dbReference type="AlphaFoldDB" id="A0A938WJ39"/>
<dbReference type="InterPro" id="IPR004433">
    <property type="entry name" value="MenaQ_synth_MenD"/>
</dbReference>
<dbReference type="GO" id="GO:0030976">
    <property type="term" value="F:thiamine pyrophosphate binding"/>
    <property type="evidence" value="ECO:0007669"/>
    <property type="project" value="UniProtKB-UniRule"/>
</dbReference>
<evidence type="ECO:0000256" key="2">
    <source>
        <dbReference type="ARBA" id="ARBA00022723"/>
    </source>
</evidence>
<dbReference type="GO" id="GO:0030145">
    <property type="term" value="F:manganese ion binding"/>
    <property type="evidence" value="ECO:0007669"/>
    <property type="project" value="UniProtKB-UniRule"/>
</dbReference>
<keyword evidence="1 6" id="KW-0808">Transferase</keyword>
<keyword evidence="3 6" id="KW-0460">Magnesium</keyword>
<comment type="cofactor">
    <cofactor evidence="6">
        <name>Mg(2+)</name>
        <dbReference type="ChEBI" id="CHEBI:18420"/>
    </cofactor>
    <cofactor evidence="6">
        <name>Mn(2+)</name>
        <dbReference type="ChEBI" id="CHEBI:29035"/>
    </cofactor>
</comment>
<feature type="domain" description="Thiamine pyrophosphate enzyme N-terminal TPP-binding" evidence="8">
    <location>
        <begin position="10"/>
        <end position="111"/>
    </location>
</feature>
<comment type="cofactor">
    <cofactor evidence="6">
        <name>thiamine diphosphate</name>
        <dbReference type="ChEBI" id="CHEBI:58937"/>
    </cofactor>
    <text evidence="6">Binds 1 thiamine pyrophosphate per subunit.</text>
</comment>
<dbReference type="Proteomes" id="UP000764045">
    <property type="component" value="Unassembled WGS sequence"/>
</dbReference>
<dbReference type="InterPro" id="IPR012001">
    <property type="entry name" value="Thiamin_PyroP_enz_TPP-bd_dom"/>
</dbReference>
<dbReference type="SUPFAM" id="SSF52518">
    <property type="entry name" value="Thiamin diphosphate-binding fold (THDP-binding)"/>
    <property type="match status" value="2"/>
</dbReference>
<dbReference type="PANTHER" id="PTHR42916">
    <property type="entry name" value="2-SUCCINYL-5-ENOLPYRUVYL-6-HYDROXY-3-CYCLOHEXENE-1-CARBOXYLATE SYNTHASE"/>
    <property type="match status" value="1"/>
</dbReference>
<dbReference type="EC" id="2.2.1.9" evidence="6"/>
<dbReference type="RefSeq" id="WP_205108285.1">
    <property type="nucleotide sequence ID" value="NZ_JACJJL010000005.1"/>
</dbReference>
<dbReference type="Gene3D" id="3.40.50.1220">
    <property type="entry name" value="TPP-binding domain"/>
    <property type="match status" value="1"/>
</dbReference>
<dbReference type="Pfam" id="PF02775">
    <property type="entry name" value="TPP_enzyme_C"/>
    <property type="match status" value="1"/>
</dbReference>
<dbReference type="EMBL" id="JACJJL010000005">
    <property type="protein sequence ID" value="MBM6660991.1"/>
    <property type="molecule type" value="Genomic_DNA"/>
</dbReference>
<dbReference type="PANTHER" id="PTHR42916:SF1">
    <property type="entry name" value="PROTEIN PHYLLO, CHLOROPLASTIC"/>
    <property type="match status" value="1"/>
</dbReference>
<reference evidence="9 10" key="1">
    <citation type="journal article" date="2021" name="Sci. Rep.">
        <title>The distribution of antibiotic resistance genes in chicken gut microbiota commensals.</title>
        <authorList>
            <person name="Juricova H."/>
            <person name="Matiasovicova J."/>
            <person name="Kubasova T."/>
            <person name="Cejkova D."/>
            <person name="Rychlik I."/>
        </authorList>
    </citation>
    <scope>NUCLEOTIDE SEQUENCE [LARGE SCALE GENOMIC DNA]</scope>
    <source>
        <strain evidence="9 10">An819</strain>
    </source>
</reference>
<evidence type="ECO:0000313" key="9">
    <source>
        <dbReference type="EMBL" id="MBM6660991.1"/>
    </source>
</evidence>
<dbReference type="PIRSF" id="PIRSF004983">
    <property type="entry name" value="MenD"/>
    <property type="match status" value="1"/>
</dbReference>
<comment type="pathway">
    <text evidence="6">Quinol/quinone metabolism; 1,4-dihydroxy-2-naphthoate biosynthesis; 1,4-dihydroxy-2-naphthoate from chorismate: step 2/7.</text>
</comment>
<evidence type="ECO:0000256" key="5">
    <source>
        <dbReference type="ARBA" id="ARBA00023211"/>
    </source>
</evidence>
<sequence length="561" mass="60764">MYSDKENVNILTALLAAHGIKHAVVCPGSRNAPIVHNLNECPGISCIPVTDERSAGFVALGVAQATGMPVVVCVTSGSALLNLAPAVAEACYQHLPLVVVSADRPAAWIDQLDGQTLPQPDALGRFVRKAVNLPEPHDDTDRWHCNRLVNDALALAVLRQPCPVHINVPITEPLFGFSAARLPAERCFKTITPDPTTCRCTTLEKAFDKAERPMVVIGQMPAGTIGSRLVGQLSRRAVVITEPLGSDYGAMPADEVLYAMADDSRLYPDIIVYAGDTVVSKRMRSFLRRSNAPTFVVSPAPCLTPAPTTHLVATVDCGCREGVAAMLNQLANGSGNSPARQEYLSRWSSALATADANRTDYSPPFSQMATVKYFEQQLEDYASGFNVHYANSSAIRLANIYAGHYVWCNRGVNGIEGSLSAAAGFSVASEQTVFCIIGDLSFFYDQNALWNTSLRGNLRIILLNNHCGGIFHILRGLEDSPARDSMVSASHNADARGICTQNDIGYMRAADMAEMQLGIVTLMTRQSARPMLLEVFTDADEDGRAIREYYSRLKEAMNARP</sequence>
<evidence type="ECO:0000313" key="10">
    <source>
        <dbReference type="Proteomes" id="UP000764045"/>
    </source>
</evidence>
<dbReference type="Gene3D" id="3.40.50.970">
    <property type="match status" value="2"/>
</dbReference>
<keyword evidence="5 6" id="KW-0464">Manganese</keyword>
<feature type="domain" description="Thiamine pyrophosphate enzyme TPP-binding" evidence="7">
    <location>
        <begin position="404"/>
        <end position="533"/>
    </location>
</feature>
<dbReference type="InterPro" id="IPR029061">
    <property type="entry name" value="THDP-binding"/>
</dbReference>
<comment type="similarity">
    <text evidence="6">Belongs to the TPP enzyme family. MenD subfamily.</text>
</comment>
<proteinExistence type="inferred from homology"/>
<dbReference type="GO" id="GO:0009234">
    <property type="term" value="P:menaquinone biosynthetic process"/>
    <property type="evidence" value="ECO:0007669"/>
    <property type="project" value="UniProtKB-UniRule"/>
</dbReference>
<dbReference type="GO" id="GO:0000287">
    <property type="term" value="F:magnesium ion binding"/>
    <property type="evidence" value="ECO:0007669"/>
    <property type="project" value="UniProtKB-UniRule"/>
</dbReference>
<evidence type="ECO:0000256" key="6">
    <source>
        <dbReference type="HAMAP-Rule" id="MF_01659"/>
    </source>
</evidence>
<evidence type="ECO:0000256" key="3">
    <source>
        <dbReference type="ARBA" id="ARBA00022842"/>
    </source>
</evidence>
<evidence type="ECO:0000256" key="1">
    <source>
        <dbReference type="ARBA" id="ARBA00022679"/>
    </source>
</evidence>
<dbReference type="HAMAP" id="MF_01659">
    <property type="entry name" value="MenD"/>
    <property type="match status" value="1"/>
</dbReference>
<dbReference type="CDD" id="cd07037">
    <property type="entry name" value="TPP_PYR_MenD"/>
    <property type="match status" value="1"/>
</dbReference>
<comment type="catalytic activity">
    <reaction evidence="6">
        <text>isochorismate + 2-oxoglutarate + H(+) = 5-enolpyruvoyl-6-hydroxy-2-succinyl-cyclohex-3-ene-1-carboxylate + CO2</text>
        <dbReference type="Rhea" id="RHEA:25593"/>
        <dbReference type="ChEBI" id="CHEBI:15378"/>
        <dbReference type="ChEBI" id="CHEBI:16526"/>
        <dbReference type="ChEBI" id="CHEBI:16810"/>
        <dbReference type="ChEBI" id="CHEBI:29780"/>
        <dbReference type="ChEBI" id="CHEBI:58818"/>
        <dbReference type="EC" id="2.2.1.9"/>
    </reaction>
</comment>
<organism evidence="9 10">
    <name type="scientific">Marseilla massiliensis</name>
    <dbReference type="NCBI Taxonomy" id="1841864"/>
    <lineage>
        <taxon>Bacteria</taxon>
        <taxon>Pseudomonadati</taxon>
        <taxon>Bacteroidota</taxon>
        <taxon>Bacteroidia</taxon>
        <taxon>Bacteroidales</taxon>
        <taxon>Prevotellaceae</taxon>
        <taxon>Marseilla</taxon>
    </lineage>
</organism>
<comment type="caution">
    <text evidence="9">The sequence shown here is derived from an EMBL/GenBank/DDBJ whole genome shotgun (WGS) entry which is preliminary data.</text>
</comment>
<accession>A0A938WJ39</accession>
<keyword evidence="6" id="KW-0474">Menaquinone biosynthesis</keyword>
<keyword evidence="10" id="KW-1185">Reference proteome</keyword>
<dbReference type="GO" id="GO:0070204">
    <property type="term" value="F:2-succinyl-5-enolpyruvyl-6-hydroxy-3-cyclohexene-1-carboxylic-acid synthase activity"/>
    <property type="evidence" value="ECO:0007669"/>
    <property type="project" value="UniProtKB-UniRule"/>
</dbReference>
<comment type="pathway">
    <text evidence="6">Quinol/quinone metabolism; menaquinone biosynthesis.</text>
</comment>
<evidence type="ECO:0000259" key="8">
    <source>
        <dbReference type="Pfam" id="PF02776"/>
    </source>
</evidence>
<name>A0A938WJ39_9BACT</name>
<protein>
    <recommendedName>
        <fullName evidence="6">2-succinyl-5-enolpyruvyl-6-hydroxy-3-cyclohexene-1-carboxylate synthase</fullName>
        <shortName evidence="6">SEPHCHC synthase</shortName>
        <ecNumber evidence="6">2.2.1.9</ecNumber>
    </recommendedName>
    <alternativeName>
        <fullName evidence="6">Menaquinone biosynthesis protein MenD</fullName>
    </alternativeName>
</protein>
<evidence type="ECO:0000256" key="4">
    <source>
        <dbReference type="ARBA" id="ARBA00023052"/>
    </source>
</evidence>
<keyword evidence="4 6" id="KW-0786">Thiamine pyrophosphate</keyword>